<keyword evidence="2" id="KW-1185">Reference proteome</keyword>
<comment type="caution">
    <text evidence="1">The sequence shown here is derived from an EMBL/GenBank/DDBJ whole genome shotgun (WGS) entry which is preliminary data.</text>
</comment>
<dbReference type="AlphaFoldDB" id="A0A318N9U9"/>
<gene>
    <name evidence="1" type="ORF">C7C45_33290</name>
</gene>
<accession>A0A318N9U9</accession>
<feature type="non-terminal residue" evidence="1">
    <location>
        <position position="1"/>
    </location>
</feature>
<organism evidence="1 2">
    <name type="scientific">Micromonospora arborensis</name>
    <dbReference type="NCBI Taxonomy" id="2116518"/>
    <lineage>
        <taxon>Bacteria</taxon>
        <taxon>Bacillati</taxon>
        <taxon>Actinomycetota</taxon>
        <taxon>Actinomycetes</taxon>
        <taxon>Micromonosporales</taxon>
        <taxon>Micromonosporaceae</taxon>
        <taxon>Micromonospora</taxon>
    </lineage>
</organism>
<proteinExistence type="predicted"/>
<sequence>ALAEADARVEGRAELAAAVTAAVTELAAAGATAGEAAAALTALDDELTVWTGVRAPGGVAEVARAVTAARAEAEAAATAVSLAEEREEKLRGELAGAGDESAVRLLLRAYDDRDRLSGEADTVRAAVGAANDEHATAEGARA</sequence>
<dbReference type="EMBL" id="PYBV01000168">
    <property type="protein sequence ID" value="PYC61239.1"/>
    <property type="molecule type" value="Genomic_DNA"/>
</dbReference>
<protein>
    <submittedName>
        <fullName evidence="1">Chromosome segregation protein SMC</fullName>
    </submittedName>
</protein>
<reference evidence="1 2" key="1">
    <citation type="submission" date="2018-03" db="EMBL/GenBank/DDBJ databases">
        <title>Bioinformatic expansion and discovery of thiopeptide antibiotics.</title>
        <authorList>
            <person name="Schwalen C.J."/>
            <person name="Hudson G.A."/>
            <person name="Mitchell D.A."/>
        </authorList>
    </citation>
    <scope>NUCLEOTIDE SEQUENCE [LARGE SCALE GENOMIC DNA]</scope>
    <source>
        <strain evidence="1 2">NRRL 8041</strain>
    </source>
</reference>
<name>A0A318N9U9_9ACTN</name>
<feature type="non-terminal residue" evidence="1">
    <location>
        <position position="142"/>
    </location>
</feature>
<evidence type="ECO:0000313" key="2">
    <source>
        <dbReference type="Proteomes" id="UP000248333"/>
    </source>
</evidence>
<dbReference type="Proteomes" id="UP000248333">
    <property type="component" value="Unassembled WGS sequence"/>
</dbReference>
<evidence type="ECO:0000313" key="1">
    <source>
        <dbReference type="EMBL" id="PYC61239.1"/>
    </source>
</evidence>